<dbReference type="GO" id="GO:0007165">
    <property type="term" value="P:signal transduction"/>
    <property type="evidence" value="ECO:0007669"/>
    <property type="project" value="InterPro"/>
</dbReference>
<comment type="caution">
    <text evidence="4">The sequence shown here is derived from an EMBL/GenBank/DDBJ whole genome shotgun (WGS) entry which is preliminary data.</text>
</comment>
<keyword evidence="1" id="KW-0343">GTPase activation</keyword>
<feature type="compositionally biased region" description="Low complexity" evidence="2">
    <location>
        <begin position="93"/>
        <end position="117"/>
    </location>
</feature>
<keyword evidence="5" id="KW-1185">Reference proteome</keyword>
<dbReference type="PANTHER" id="PTHR23176:SF125">
    <property type="entry name" value="GTPASE ACTIVATOR (BEM2), PUTATIVE (AFU_ORTHOLOGUE AFUA_7G04450)-RELATED"/>
    <property type="match status" value="1"/>
</dbReference>
<feature type="compositionally biased region" description="Polar residues" evidence="2">
    <location>
        <begin position="734"/>
        <end position="745"/>
    </location>
</feature>
<evidence type="ECO:0000256" key="2">
    <source>
        <dbReference type="SAM" id="MobiDB-lite"/>
    </source>
</evidence>
<dbReference type="CDD" id="cd00159">
    <property type="entry name" value="RhoGAP"/>
    <property type="match status" value="1"/>
</dbReference>
<dbReference type="Proteomes" id="UP000224080">
    <property type="component" value="Unassembled WGS sequence"/>
</dbReference>
<evidence type="ECO:0000259" key="3">
    <source>
        <dbReference type="PROSITE" id="PS50238"/>
    </source>
</evidence>
<feature type="region of interest" description="Disordered" evidence="2">
    <location>
        <begin position="88"/>
        <end position="263"/>
    </location>
</feature>
<dbReference type="InterPro" id="IPR008936">
    <property type="entry name" value="Rho_GTPase_activation_prot"/>
</dbReference>
<dbReference type="OrthoDB" id="185175at2759"/>
<dbReference type="Pfam" id="PF00620">
    <property type="entry name" value="RhoGAP"/>
    <property type="match status" value="1"/>
</dbReference>
<dbReference type="STRING" id="2060905.A0A2B7WJ27"/>
<feature type="compositionally biased region" description="Polar residues" evidence="2">
    <location>
        <begin position="209"/>
        <end position="236"/>
    </location>
</feature>
<feature type="compositionally biased region" description="Basic and acidic residues" evidence="2">
    <location>
        <begin position="165"/>
        <end position="174"/>
    </location>
</feature>
<feature type="compositionally biased region" description="Pro residues" evidence="2">
    <location>
        <begin position="749"/>
        <end position="758"/>
    </location>
</feature>
<dbReference type="Gene3D" id="1.10.555.10">
    <property type="entry name" value="Rho GTPase activation protein"/>
    <property type="match status" value="1"/>
</dbReference>
<dbReference type="PROSITE" id="PS50238">
    <property type="entry name" value="RHOGAP"/>
    <property type="match status" value="1"/>
</dbReference>
<feature type="domain" description="Rho-GAP" evidence="3">
    <location>
        <begin position="442"/>
        <end position="639"/>
    </location>
</feature>
<evidence type="ECO:0000313" key="5">
    <source>
        <dbReference type="Proteomes" id="UP000224080"/>
    </source>
</evidence>
<feature type="compositionally biased region" description="Basic and acidic residues" evidence="2">
    <location>
        <begin position="341"/>
        <end position="353"/>
    </location>
</feature>
<sequence>MANSQSSLQDGPSSSSTAPAVLIYSRLPFSYCPPSYGFPQGKAERFFFPDSHLPTTILTKPTRNSNIPLINMAKKKTSQAPQLQLGSSNFNQLSQNPRSPLSPLSPSSPMSPTSPYPRGSTIRPLTGKASPGSLSPNTSAVEENNEVPQTPGITAIPQYPPSPKESSKHGRDPSRSFFSNLKASKSSHRLQSSDGPDRQTADGNPPPSRGSSTDRALNISSRGRNGSSADLPTSSGRAERTNSNRNDDQALRKESVTDYNLASKKSKPRFANILTRTRSIRMDDSYATGKNHPPSRRPSNGLLRLEEISRSNNNTQPPLKTAPLQPDRMFKEVMGSSVRNRSADRPAADDSHSKSQRHVGHGGSLTSSSSLSQVSGASLFNNLKQTSSGAADRLGKAGKGFFGKITRSGSSNEREYPADDAYTCRVINLPLVEQTRRTRISKRLEASKDKTEFWMPALPWRCIDYLNFKGCEEEGLYRVPGSGKDVKHWQRRFDTEYDINLFDEPDLYDINTIGSMFKAWLRELPDEIFPKATQAMIAEKCAGATTAPQLLKDELSKLPPFNYYLLFAITCHLSLLHSYVDKNKMDYRNLCICFQPCMKIDGFCFQFLVCDWKNCWQGCWTEKEYLAIELEVEKKARTEAQQESTNAKETVVDDRAVSSSGSSQAPNTTTTTTTTTTTSSNNNNNNSNGTSNTNHSKNNNNSNNTTNATPNGGGTQTSSRSTSPKRGRKPAPPSINSSHSRSASQLPELGPPLSPIKI</sequence>
<feature type="compositionally biased region" description="Basic and acidic residues" evidence="2">
    <location>
        <begin position="237"/>
        <end position="256"/>
    </location>
</feature>
<dbReference type="AlphaFoldDB" id="A0A2B7WJ27"/>
<dbReference type="SMART" id="SM00324">
    <property type="entry name" value="RhoGAP"/>
    <property type="match status" value="1"/>
</dbReference>
<dbReference type="InterPro" id="IPR000198">
    <property type="entry name" value="RhoGAP_dom"/>
</dbReference>
<reference evidence="4 5" key="1">
    <citation type="submission" date="2017-10" db="EMBL/GenBank/DDBJ databases">
        <title>Comparative genomics in systemic dimorphic fungi from Ajellomycetaceae.</title>
        <authorList>
            <person name="Munoz J.F."/>
            <person name="Mcewen J.G."/>
            <person name="Clay O.K."/>
            <person name="Cuomo C.A."/>
        </authorList>
    </citation>
    <scope>NUCLEOTIDE SEQUENCE [LARGE SCALE GENOMIC DNA]</scope>
    <source>
        <strain evidence="4 5">UAMH130</strain>
    </source>
</reference>
<feature type="region of interest" description="Disordered" evidence="2">
    <location>
        <begin position="309"/>
        <end position="328"/>
    </location>
</feature>
<proteinExistence type="predicted"/>
<feature type="region of interest" description="Disordered" evidence="2">
    <location>
        <begin position="336"/>
        <end position="371"/>
    </location>
</feature>
<feature type="compositionally biased region" description="Low complexity" evidence="2">
    <location>
        <begin position="667"/>
        <end position="722"/>
    </location>
</feature>
<protein>
    <recommendedName>
        <fullName evidence="3">Rho-GAP domain-containing protein</fullName>
    </recommendedName>
</protein>
<dbReference type="InterPro" id="IPR050729">
    <property type="entry name" value="Rho-GAP"/>
</dbReference>
<organism evidence="4 5">
    <name type="scientific">Blastomyces parvus</name>
    <dbReference type="NCBI Taxonomy" id="2060905"/>
    <lineage>
        <taxon>Eukaryota</taxon>
        <taxon>Fungi</taxon>
        <taxon>Dikarya</taxon>
        <taxon>Ascomycota</taxon>
        <taxon>Pezizomycotina</taxon>
        <taxon>Eurotiomycetes</taxon>
        <taxon>Eurotiomycetidae</taxon>
        <taxon>Onygenales</taxon>
        <taxon>Ajellomycetaceae</taxon>
        <taxon>Blastomyces</taxon>
    </lineage>
</organism>
<feature type="region of interest" description="Disordered" evidence="2">
    <location>
        <begin position="281"/>
        <end position="300"/>
    </location>
</feature>
<feature type="compositionally biased region" description="Polar residues" evidence="2">
    <location>
        <begin position="132"/>
        <end position="152"/>
    </location>
</feature>
<feature type="compositionally biased region" description="Polar residues" evidence="2">
    <location>
        <begin position="176"/>
        <end position="194"/>
    </location>
</feature>
<dbReference type="GO" id="GO:0005096">
    <property type="term" value="F:GTPase activator activity"/>
    <property type="evidence" value="ECO:0007669"/>
    <property type="project" value="UniProtKB-KW"/>
</dbReference>
<feature type="region of interest" description="Disordered" evidence="2">
    <location>
        <begin position="639"/>
        <end position="758"/>
    </location>
</feature>
<evidence type="ECO:0000256" key="1">
    <source>
        <dbReference type="ARBA" id="ARBA00022468"/>
    </source>
</evidence>
<name>A0A2B7WJ27_9EURO</name>
<accession>A0A2B7WJ27</accession>
<dbReference type="EMBL" id="PDNC01000173">
    <property type="protein sequence ID" value="PGG96521.1"/>
    <property type="molecule type" value="Genomic_DNA"/>
</dbReference>
<feature type="compositionally biased region" description="Polar residues" evidence="2">
    <location>
        <begin position="657"/>
        <end position="666"/>
    </location>
</feature>
<evidence type="ECO:0000313" key="4">
    <source>
        <dbReference type="EMBL" id="PGG96521.1"/>
    </source>
</evidence>
<gene>
    <name evidence="4" type="ORF">GX51_07793</name>
</gene>
<dbReference type="PANTHER" id="PTHR23176">
    <property type="entry name" value="RHO/RAC/CDC GTPASE-ACTIVATING PROTEIN"/>
    <property type="match status" value="1"/>
</dbReference>
<dbReference type="GO" id="GO:0005938">
    <property type="term" value="C:cell cortex"/>
    <property type="evidence" value="ECO:0007669"/>
    <property type="project" value="UniProtKB-ARBA"/>
</dbReference>
<dbReference type="SUPFAM" id="SSF48350">
    <property type="entry name" value="GTPase activation domain, GAP"/>
    <property type="match status" value="1"/>
</dbReference>